<dbReference type="PANTHER" id="PTHR35333:SF3">
    <property type="entry name" value="BETA-LACTAMASE-TYPE TRANSPEPTIDASE FOLD CONTAINING PROTEIN"/>
    <property type="match status" value="1"/>
</dbReference>
<dbReference type="GO" id="GO:0046677">
    <property type="term" value="P:response to antibiotic"/>
    <property type="evidence" value="ECO:0007669"/>
    <property type="project" value="InterPro"/>
</dbReference>
<dbReference type="Proteomes" id="UP000583800">
    <property type="component" value="Unassembled WGS sequence"/>
</dbReference>
<accession>A0A7X0F2T3</accession>
<keyword evidence="4" id="KW-1185">Reference proteome</keyword>
<evidence type="ECO:0000313" key="4">
    <source>
        <dbReference type="Proteomes" id="UP000583800"/>
    </source>
</evidence>
<evidence type="ECO:0000259" key="2">
    <source>
        <dbReference type="Pfam" id="PF13354"/>
    </source>
</evidence>
<dbReference type="PANTHER" id="PTHR35333">
    <property type="entry name" value="BETA-LACTAMASE"/>
    <property type="match status" value="1"/>
</dbReference>
<dbReference type="Pfam" id="PF13354">
    <property type="entry name" value="Beta-lactamase2"/>
    <property type="match status" value="1"/>
</dbReference>
<organism evidence="3 4">
    <name type="scientific">Nonomuraea muscovyensis</name>
    <dbReference type="NCBI Taxonomy" id="1124761"/>
    <lineage>
        <taxon>Bacteria</taxon>
        <taxon>Bacillati</taxon>
        <taxon>Actinomycetota</taxon>
        <taxon>Actinomycetes</taxon>
        <taxon>Streptosporangiales</taxon>
        <taxon>Streptosporangiaceae</taxon>
        <taxon>Nonomuraea</taxon>
    </lineage>
</organism>
<dbReference type="EMBL" id="JACHJB010000004">
    <property type="protein sequence ID" value="MBB6351784.1"/>
    <property type="molecule type" value="Genomic_DNA"/>
</dbReference>
<name>A0A7X0F2T3_9ACTN</name>
<reference evidence="3 4" key="1">
    <citation type="submission" date="2020-08" db="EMBL/GenBank/DDBJ databases">
        <title>Sequencing the genomes of 1000 actinobacteria strains.</title>
        <authorList>
            <person name="Klenk H.-P."/>
        </authorList>
    </citation>
    <scope>NUCLEOTIDE SEQUENCE [LARGE SCALE GENOMIC DNA]</scope>
    <source>
        <strain evidence="3 4">DSM 45913</strain>
    </source>
</reference>
<protein>
    <recommendedName>
        <fullName evidence="2">Beta-lactamase class A catalytic domain-containing protein</fullName>
    </recommendedName>
</protein>
<gene>
    <name evidence="3" type="ORF">FHU36_008367</name>
</gene>
<feature type="region of interest" description="Disordered" evidence="1">
    <location>
        <begin position="117"/>
        <end position="138"/>
    </location>
</feature>
<dbReference type="InterPro" id="IPR012338">
    <property type="entry name" value="Beta-lactam/transpept-like"/>
</dbReference>
<dbReference type="GO" id="GO:0030655">
    <property type="term" value="P:beta-lactam antibiotic catabolic process"/>
    <property type="evidence" value="ECO:0007669"/>
    <property type="project" value="InterPro"/>
</dbReference>
<dbReference type="SUPFAM" id="SSF56601">
    <property type="entry name" value="beta-lactamase/transpeptidase-like"/>
    <property type="match status" value="1"/>
</dbReference>
<feature type="domain" description="Beta-lactamase class A catalytic" evidence="2">
    <location>
        <begin position="215"/>
        <end position="358"/>
    </location>
</feature>
<sequence>MAAGRAAWGIVVLALLLPPLTIWPTPRTAWVPWWGDGAQGPVGDVRSPLPGEPAGEGVRVLAARGGDLVHGRDTQGRLAAGPVAAKRLAGELVGPHWLTGERVGPWRIAGEPVRTPRLGGEVVAPGRTAGEGAGAKRAAADPVPVKKIDRRLAGYLAGRPGPVTAMVKDLTTGRLYRYHRGERLITASTAKVQILMALLLDTPWRKLSKAARRDADLMIRYSDNHAADRLWLRIGGAQGFTKAGRRYGLRHTQGVPGDCLDLYCWGITRTSAEDQVRLMGALVSGRSPLPAADRDKVLSLMGEVVRGQDWGISAAACEGDRVALKNGWLKRVSTKRWAVVSAGLIRGGGHDYAVAVLTEGSAEVGQGIATVEGVTTRIMKSFRACTKI</sequence>
<evidence type="ECO:0000313" key="3">
    <source>
        <dbReference type="EMBL" id="MBB6351784.1"/>
    </source>
</evidence>
<dbReference type="RefSeq" id="WP_246503242.1">
    <property type="nucleotide sequence ID" value="NZ_JACHJB010000004.1"/>
</dbReference>
<dbReference type="InterPro" id="IPR000871">
    <property type="entry name" value="Beta-lactam_class-A"/>
</dbReference>
<comment type="caution">
    <text evidence="3">The sequence shown here is derived from an EMBL/GenBank/DDBJ whole genome shotgun (WGS) entry which is preliminary data.</text>
</comment>
<dbReference type="InterPro" id="IPR045155">
    <property type="entry name" value="Beta-lactam_cat"/>
</dbReference>
<dbReference type="AlphaFoldDB" id="A0A7X0F2T3"/>
<proteinExistence type="predicted"/>
<dbReference type="Gene3D" id="3.40.710.10">
    <property type="entry name" value="DD-peptidase/beta-lactamase superfamily"/>
    <property type="match status" value="1"/>
</dbReference>
<dbReference type="GO" id="GO:0008800">
    <property type="term" value="F:beta-lactamase activity"/>
    <property type="evidence" value="ECO:0007669"/>
    <property type="project" value="InterPro"/>
</dbReference>
<evidence type="ECO:0000256" key="1">
    <source>
        <dbReference type="SAM" id="MobiDB-lite"/>
    </source>
</evidence>